<dbReference type="EC" id="2.4.1.-" evidence="8"/>
<dbReference type="PANTHER" id="PTHR11926:SF1560">
    <property type="entry name" value="UDP-GLYCOSYLTRANSFERASE 74E1-RELATED"/>
    <property type="match status" value="1"/>
</dbReference>
<evidence type="ECO:0000256" key="5">
    <source>
        <dbReference type="ARBA" id="ARBA00050360"/>
    </source>
</evidence>
<evidence type="ECO:0000256" key="6">
    <source>
        <dbReference type="ARBA" id="ARBA00056922"/>
    </source>
</evidence>
<reference evidence="9 10" key="1">
    <citation type="submission" date="2024-06" db="EMBL/GenBank/DDBJ databases">
        <title>A chromosome level genome sequence of Diviner's sage (Salvia divinorum).</title>
        <authorList>
            <person name="Ford S.A."/>
            <person name="Ro D.-K."/>
            <person name="Ness R.W."/>
            <person name="Phillips M.A."/>
        </authorList>
    </citation>
    <scope>NUCLEOTIDE SEQUENCE [LARGE SCALE GENOMIC DNA]</scope>
    <source>
        <strain evidence="9">SAF-2024a</strain>
        <tissue evidence="9">Leaf</tissue>
    </source>
</reference>
<dbReference type="AlphaFoldDB" id="A0ABD1I1N7"/>
<comment type="function">
    <text evidence="6">Catalyzes the glucosylation at the O-5 position of anthocyanidin 3-glucosides to form anthocyanidin 3,5-di-O-glucosides using UDP-glucose as sugar donor. Anthocyanidin 3,5-di-O-glucosides are molecules that are responsible for pigmentation. Also acts on anthocyanidin 3-O-(6-O-malonylglucoside). Much less active with hydroxycinnamoylglucose derivatives. No activity in the absence of the 3-O-glucoside group.</text>
</comment>
<accession>A0ABD1I1N7</accession>
<evidence type="ECO:0000256" key="7">
    <source>
        <dbReference type="RuleBase" id="RU003718"/>
    </source>
</evidence>
<comment type="similarity">
    <text evidence="2 7">Belongs to the UDP-glycosyltransferase family.</text>
</comment>
<gene>
    <name evidence="9" type="ORF">AAHA92_04120</name>
</gene>
<evidence type="ECO:0000256" key="4">
    <source>
        <dbReference type="ARBA" id="ARBA00022729"/>
    </source>
</evidence>
<comment type="catalytic activity">
    <reaction evidence="5">
        <text>an anthocyanidin 3-O-beta-D-glucoside + UDP-alpha-D-glucose = an anthocyanidin 3,5-di-O-beta-D-glucoside + UDP + 2 H(+)</text>
        <dbReference type="Rhea" id="RHEA:35423"/>
        <dbReference type="ChEBI" id="CHEBI:15378"/>
        <dbReference type="ChEBI" id="CHEBI:16307"/>
        <dbReference type="ChEBI" id="CHEBI:57503"/>
        <dbReference type="ChEBI" id="CHEBI:58223"/>
        <dbReference type="ChEBI" id="CHEBI:58885"/>
        <dbReference type="EC" id="2.4.1.298"/>
    </reaction>
</comment>
<keyword evidence="7" id="KW-0328">Glycosyltransferase</keyword>
<comment type="caution">
    <text evidence="9">The sequence shown here is derived from an EMBL/GenBank/DDBJ whole genome shotgun (WGS) entry which is preliminary data.</text>
</comment>
<evidence type="ECO:0000313" key="9">
    <source>
        <dbReference type="EMBL" id="KAL1561413.1"/>
    </source>
</evidence>
<evidence type="ECO:0000256" key="2">
    <source>
        <dbReference type="ARBA" id="ARBA00009995"/>
    </source>
</evidence>
<evidence type="ECO:0000313" key="10">
    <source>
        <dbReference type="Proteomes" id="UP001567538"/>
    </source>
</evidence>
<dbReference type="InterPro" id="IPR035595">
    <property type="entry name" value="UDP_glycos_trans_CS"/>
</dbReference>
<protein>
    <recommendedName>
        <fullName evidence="8">Glycosyltransferase</fullName>
        <ecNumber evidence="8">2.4.1.-</ecNumber>
    </recommendedName>
</protein>
<name>A0ABD1I1N7_SALDI</name>
<dbReference type="Gene3D" id="3.40.50.2000">
    <property type="entry name" value="Glycogen Phosphorylase B"/>
    <property type="match status" value="2"/>
</dbReference>
<dbReference type="Pfam" id="PF00201">
    <property type="entry name" value="UDPGT"/>
    <property type="match status" value="1"/>
</dbReference>
<comment type="pathway">
    <text evidence="1">Pigment biosynthesis; anthocyanin biosynthesis.</text>
</comment>
<keyword evidence="4" id="KW-0732">Signal</keyword>
<evidence type="ECO:0000256" key="1">
    <source>
        <dbReference type="ARBA" id="ARBA00004935"/>
    </source>
</evidence>
<organism evidence="9 10">
    <name type="scientific">Salvia divinorum</name>
    <name type="common">Maria pastora</name>
    <name type="synonym">Diviner's sage</name>
    <dbReference type="NCBI Taxonomy" id="28513"/>
    <lineage>
        <taxon>Eukaryota</taxon>
        <taxon>Viridiplantae</taxon>
        <taxon>Streptophyta</taxon>
        <taxon>Embryophyta</taxon>
        <taxon>Tracheophyta</taxon>
        <taxon>Spermatophyta</taxon>
        <taxon>Magnoliopsida</taxon>
        <taxon>eudicotyledons</taxon>
        <taxon>Gunneridae</taxon>
        <taxon>Pentapetalae</taxon>
        <taxon>asterids</taxon>
        <taxon>lamiids</taxon>
        <taxon>Lamiales</taxon>
        <taxon>Lamiaceae</taxon>
        <taxon>Nepetoideae</taxon>
        <taxon>Mentheae</taxon>
        <taxon>Salviinae</taxon>
        <taxon>Salvia</taxon>
        <taxon>Salvia subgen. Calosphace</taxon>
    </lineage>
</organism>
<dbReference type="SUPFAM" id="SSF53756">
    <property type="entry name" value="UDP-Glycosyltransferase/glycogen phosphorylase"/>
    <property type="match status" value="1"/>
</dbReference>
<keyword evidence="3 7" id="KW-0808">Transferase</keyword>
<dbReference type="GO" id="GO:0102816">
    <property type="term" value="F:UDP-D-glucose:delphinidin 3-O-glucosyl-5-O-caffeoylglucoside -O-beta-D-glucosyltransferase activity"/>
    <property type="evidence" value="ECO:0007669"/>
    <property type="project" value="UniProtKB-EC"/>
</dbReference>
<evidence type="ECO:0000256" key="8">
    <source>
        <dbReference type="RuleBase" id="RU362057"/>
    </source>
</evidence>
<evidence type="ECO:0000256" key="3">
    <source>
        <dbReference type="ARBA" id="ARBA00022679"/>
    </source>
</evidence>
<dbReference type="Proteomes" id="UP001567538">
    <property type="component" value="Unassembled WGS sequence"/>
</dbReference>
<dbReference type="InterPro" id="IPR002213">
    <property type="entry name" value="UDP_glucos_trans"/>
</dbReference>
<dbReference type="PROSITE" id="PS00375">
    <property type="entry name" value="UDPGT"/>
    <property type="match status" value="1"/>
</dbReference>
<dbReference type="CDD" id="cd03784">
    <property type="entry name" value="GT1_Gtf-like"/>
    <property type="match status" value="1"/>
</dbReference>
<keyword evidence="10" id="KW-1185">Reference proteome</keyword>
<dbReference type="FunFam" id="3.40.50.2000:FF:000019">
    <property type="entry name" value="Glycosyltransferase"/>
    <property type="match status" value="1"/>
</dbReference>
<dbReference type="EMBL" id="JBEAFC010000003">
    <property type="protein sequence ID" value="KAL1561413.1"/>
    <property type="molecule type" value="Genomic_DNA"/>
</dbReference>
<proteinExistence type="inferred from homology"/>
<sequence length="441" mass="48343">MAASPPPHVLVLPYPAQGHINPALAFANRLASMSLSVTVLITTDLINKATVSSSSSVPIALISDGKEAVEGTESFEAYLKRFKAVLSANLAEFIDQNRSSASPAKLLVYDSVMPWAMDVARARGLLCAPFFTMSAAVSAIFYHLKNGGLKYPYEECEEVCLPSLPCLGVKDLPSLSTFMDSNQTILKLLCDQFLNLEKADWIFFNTFDMLEREIVEWMARKWPIKTIGPTILLNKKDNNHTTINLFEPKHDSCTQWLDSKETASVVYVSFGSIASLGDSQMEELAYGLAASSRHFLWVVRASEADKLPRGFNLGERGLVVAWCDQPGVLSHRAVACFVSHCGWNSTLEAVGHGVPVVAVPQWVDQTTGAKFVEDVWEVGVVMRGCEREEIAACIEGVVGGERGAELRRKARELRKLAKEAVECGGTSASNVECFVEELLCR</sequence>
<dbReference type="PANTHER" id="PTHR11926">
    <property type="entry name" value="GLUCOSYL/GLUCURONOSYL TRANSFERASES"/>
    <property type="match status" value="1"/>
</dbReference>